<sequence>MKFVLILALGILNTISGSKISNKNILLPLADIEVEYEITAEGGCFDWSASNSAIVVTGQDQQGCSKSIGKVRVITKMPSQTFIYVKSKSSDTSQFIVEVVVGEIHKLSIITKQKQLDLDTQEELHVQAYDDKGNTFTTLEGLKFDWRVGQLEMVKFSESGLKVSEKRARLEFNSDIIVVKGKKEGKETVFTSVIEKKYYESQIQTSVDLVVIQKFQFSPDYPVYYLPTYSVIQFNLLRADGKTRIQLPSDVHQWSTSSKVSTIDQSGVLKTQTIENNLNLMVLNSKYNYIQAIYHVVNPKYIDIDIWEDGKQKREGKVTHLIVGRLYRFQAFLKDELNQRIYSTNDEFSYDCQDIILNEQTVISSIEKQNVKLTFKRGKLESHAIIHFVQPIQLYTVFKTYIHLPINEQYNLIVNGGSGHYKYSSRYSTPSIFEIQNPQTMVAQDQGENILIIYDEFNVYNSLEVTVYVTDVSQILPFERRKELIVKEADDTFYQAIGDPKIGNYTQCRSVKFTLDHFDIFTTQQIRGDLSNYLVCNGLKLLSSTPGQYNLQINTQKISVIQQVRVYDYLHFEQSEYYVTPHSTITTKVLGGPTTWDQTPYNEKLSEGILKIDMEKYHFNCFQQKAQFIITRVNKQSELLPNPKLVSNTLPVICLLPNAFKIFNEKNQEVNWLFKEETVQINVVAVYDKNLYYNSSSLQLDYSTRGLKYQNRYLSYDIQSGISDCKFIVASKTYNNYKDTFFPTIKSELDLIIHHTLKLIPSGEQYVLIDQSVLFRIESSTNNIQCQYDNYIIGCQKDQVIITPKTLGQFQLVVYDLSLNYSVSATLNVINPSLLNLELSQQITVVGNSINATSQFTLNKKLVHITNWTPLRLNDTFGFSNINQANNQFIITPNREGLFKLSTQYDSTQSNHVELKVISKLQAETVYMPIECETHVLFPSESQFSYSATSSENLEVSVSQNIVTIKSKDKQGNYFVSVFLKQFNILIDSIQIPVIVDKPNRVILHYGRKVELGSSVRIVADFLIQNHQMNLCLCPKNKINWYLDQKLVQTSPNSLGLSVSTVVVGKINIKITAFDLEAQTQLEVERLNSYTRNLFINTKALYHVPLLIPTNSKLALGQEIKSIEKMNMYAPNIIESDSITLQPQLLLATTSMLIQVEEIYQMYPMSEFVNLKVDEKIEIEIAYLNQEGYQFEDIENNKLEVLGYTRQIVQIKLNKNGIEIEGLNQGFALIKLSCGNNKIDYILVKVGATLLQMKAYLGSTITYQIDNPDKPIWFSNCGNFQENKLTILKELNECYVEVNDQGNKFKAALEVIRPSHIIIETNKGDNQLLIKLNVNPKIPPSDQINPNFEIQIDVDQPQWFQLEKTNNLYEYNIKPLIAEDNTPMPKKVKINALLSNKQITLDGSKEVIYEREFYLPNQEIFIQNSQPIQTLRIPYYRNIEKTHQDSHLQGLITTQFSQGRVEIVFDFSQCHEPTEGDVIFENEQKIRVKFVQESNYELIIFLAALVFFVLVVMNYFR</sequence>
<feature type="chain" id="PRO_5035837536" evidence="2">
    <location>
        <begin position="18"/>
        <end position="1517"/>
    </location>
</feature>
<dbReference type="Proteomes" id="UP000692954">
    <property type="component" value="Unassembled WGS sequence"/>
</dbReference>
<dbReference type="OrthoDB" id="361283at2759"/>
<proteinExistence type="predicted"/>
<dbReference type="InterPro" id="IPR045197">
    <property type="entry name" value="NUP210-like"/>
</dbReference>
<keyword evidence="1" id="KW-0472">Membrane</keyword>
<evidence type="ECO:0000313" key="5">
    <source>
        <dbReference type="EMBL" id="CAD8109175.1"/>
    </source>
</evidence>
<evidence type="ECO:0000256" key="2">
    <source>
        <dbReference type="SAM" id="SignalP"/>
    </source>
</evidence>
<feature type="domain" description="NUP210 Ig-like" evidence="3">
    <location>
        <begin position="18"/>
        <end position="96"/>
    </location>
</feature>
<dbReference type="InterPro" id="IPR055096">
    <property type="entry name" value="Ig_NUP210_1st"/>
</dbReference>
<feature type="signal peptide" evidence="2">
    <location>
        <begin position="1"/>
        <end position="17"/>
    </location>
</feature>
<dbReference type="PANTHER" id="PTHR23019">
    <property type="entry name" value="NUCLEAR PORE MEMBRANE GLYCOPROTEIN GP210-RELATED"/>
    <property type="match status" value="1"/>
</dbReference>
<evidence type="ECO:0000313" key="6">
    <source>
        <dbReference type="Proteomes" id="UP000692954"/>
    </source>
</evidence>
<dbReference type="PANTHER" id="PTHR23019:SF0">
    <property type="entry name" value="NUCLEAR PORE MEMBRANE GLYCOPROTEIN 210"/>
    <property type="match status" value="1"/>
</dbReference>
<dbReference type="EMBL" id="CAJJDN010000093">
    <property type="protein sequence ID" value="CAD8109175.1"/>
    <property type="molecule type" value="Genomic_DNA"/>
</dbReference>
<evidence type="ECO:0000259" key="4">
    <source>
        <dbReference type="Pfam" id="PF22969"/>
    </source>
</evidence>
<keyword evidence="1" id="KW-1133">Transmembrane helix</keyword>
<feature type="domain" description="NUP210 Ig-like" evidence="4">
    <location>
        <begin position="112"/>
        <end position="199"/>
    </location>
</feature>
<keyword evidence="6" id="KW-1185">Reference proteome</keyword>
<dbReference type="Pfam" id="PF22969">
    <property type="entry name" value="Ig_NUP210_2nd"/>
    <property type="match status" value="1"/>
</dbReference>
<evidence type="ECO:0000259" key="3">
    <source>
        <dbReference type="Pfam" id="PF22967"/>
    </source>
</evidence>
<accession>A0A8S1Q1P0</accession>
<organism evidence="5 6">
    <name type="scientific">Paramecium sonneborni</name>
    <dbReference type="NCBI Taxonomy" id="65129"/>
    <lineage>
        <taxon>Eukaryota</taxon>
        <taxon>Sar</taxon>
        <taxon>Alveolata</taxon>
        <taxon>Ciliophora</taxon>
        <taxon>Intramacronucleata</taxon>
        <taxon>Oligohymenophorea</taxon>
        <taxon>Peniculida</taxon>
        <taxon>Parameciidae</taxon>
        <taxon>Paramecium</taxon>
    </lineage>
</organism>
<dbReference type="InterPro" id="IPR055097">
    <property type="entry name" value="Ig_NUP210_2nd"/>
</dbReference>
<protein>
    <submittedName>
        <fullName evidence="5">Uncharacterized protein</fullName>
    </submittedName>
</protein>
<keyword evidence="1" id="KW-0812">Transmembrane</keyword>
<comment type="caution">
    <text evidence="5">The sequence shown here is derived from an EMBL/GenBank/DDBJ whole genome shotgun (WGS) entry which is preliminary data.</text>
</comment>
<reference evidence="5" key="1">
    <citation type="submission" date="2021-01" db="EMBL/GenBank/DDBJ databases">
        <authorList>
            <consortium name="Genoscope - CEA"/>
            <person name="William W."/>
        </authorList>
    </citation>
    <scope>NUCLEOTIDE SEQUENCE</scope>
</reference>
<name>A0A8S1Q1P0_9CILI</name>
<gene>
    <name evidence="5" type="ORF">PSON_ATCC_30995.1.T0930042</name>
</gene>
<feature type="transmembrane region" description="Helical" evidence="1">
    <location>
        <begin position="1498"/>
        <end position="1516"/>
    </location>
</feature>
<evidence type="ECO:0000256" key="1">
    <source>
        <dbReference type="SAM" id="Phobius"/>
    </source>
</evidence>
<keyword evidence="2" id="KW-0732">Signal</keyword>
<dbReference type="Pfam" id="PF22967">
    <property type="entry name" value="Ig_NUP210_1st"/>
    <property type="match status" value="1"/>
</dbReference>